<evidence type="ECO:0000313" key="2">
    <source>
        <dbReference type="EMBL" id="KAL3084654.1"/>
    </source>
</evidence>
<dbReference type="Proteomes" id="UP001620626">
    <property type="component" value="Unassembled WGS sequence"/>
</dbReference>
<comment type="caution">
    <text evidence="2">The sequence shown here is derived from an EMBL/GenBank/DDBJ whole genome shotgun (WGS) entry which is preliminary data.</text>
</comment>
<organism evidence="2 3">
    <name type="scientific">Heterodera trifolii</name>
    <dbReference type="NCBI Taxonomy" id="157864"/>
    <lineage>
        <taxon>Eukaryota</taxon>
        <taxon>Metazoa</taxon>
        <taxon>Ecdysozoa</taxon>
        <taxon>Nematoda</taxon>
        <taxon>Chromadorea</taxon>
        <taxon>Rhabditida</taxon>
        <taxon>Tylenchina</taxon>
        <taxon>Tylenchomorpha</taxon>
        <taxon>Tylenchoidea</taxon>
        <taxon>Heteroderidae</taxon>
        <taxon>Heteroderinae</taxon>
        <taxon>Heterodera</taxon>
    </lineage>
</organism>
<proteinExistence type="predicted"/>
<keyword evidence="3" id="KW-1185">Reference proteome</keyword>
<evidence type="ECO:0000256" key="1">
    <source>
        <dbReference type="SAM" id="MobiDB-lite"/>
    </source>
</evidence>
<sequence length="101" mass="11637">MSIKFISNCSITSQQIIHSFLLLITLARINRFLFPFCPFAFVSRNWTTDQQKTVAIFSSFQCQLFPSQFVGQIKGQNGVNKRRRKPNDNNEFSQEEALANS</sequence>
<protein>
    <submittedName>
        <fullName evidence="2">Uncharacterized protein</fullName>
    </submittedName>
</protein>
<accession>A0ABD2IXL8</accession>
<gene>
    <name evidence="2" type="ORF">niasHT_035263</name>
</gene>
<evidence type="ECO:0000313" key="3">
    <source>
        <dbReference type="Proteomes" id="UP001620626"/>
    </source>
</evidence>
<dbReference type="AlphaFoldDB" id="A0ABD2IXL8"/>
<dbReference type="EMBL" id="JBICBT010001071">
    <property type="protein sequence ID" value="KAL3084654.1"/>
    <property type="molecule type" value="Genomic_DNA"/>
</dbReference>
<name>A0ABD2IXL8_9BILA</name>
<feature type="region of interest" description="Disordered" evidence="1">
    <location>
        <begin position="76"/>
        <end position="101"/>
    </location>
</feature>
<reference evidence="2 3" key="1">
    <citation type="submission" date="2024-10" db="EMBL/GenBank/DDBJ databases">
        <authorList>
            <person name="Kim D."/>
        </authorList>
    </citation>
    <scope>NUCLEOTIDE SEQUENCE [LARGE SCALE GENOMIC DNA]</scope>
    <source>
        <strain evidence="2">BH-2024</strain>
    </source>
</reference>